<keyword evidence="1" id="KW-0812">Transmembrane</keyword>
<accession>A0A915KQ36</accession>
<protein>
    <submittedName>
        <fullName evidence="3">Uncharacterized protein</fullName>
    </submittedName>
</protein>
<dbReference type="Proteomes" id="UP000887565">
    <property type="component" value="Unplaced"/>
</dbReference>
<feature type="transmembrane region" description="Helical" evidence="1">
    <location>
        <begin position="12"/>
        <end position="33"/>
    </location>
</feature>
<dbReference type="WBParaSite" id="nRc.2.0.1.t40579-RA">
    <property type="protein sequence ID" value="nRc.2.0.1.t40579-RA"/>
    <property type="gene ID" value="nRc.2.0.1.g40579"/>
</dbReference>
<sequence>MTSKVDKTTKWYAALHGCGLVAWGQIFMGLSRFPRLYSGSKMAKCFKNMKSQNRWDHLVNNSVVKMRNGQAYALMPIPEP</sequence>
<name>A0A915KQ36_ROMCU</name>
<evidence type="ECO:0000313" key="3">
    <source>
        <dbReference type="WBParaSite" id="nRc.2.0.1.t40579-RA"/>
    </source>
</evidence>
<proteinExistence type="predicted"/>
<reference evidence="3" key="1">
    <citation type="submission" date="2022-11" db="UniProtKB">
        <authorList>
            <consortium name="WormBaseParasite"/>
        </authorList>
    </citation>
    <scope>IDENTIFICATION</scope>
</reference>
<organism evidence="2 3">
    <name type="scientific">Romanomermis culicivorax</name>
    <name type="common">Nematode worm</name>
    <dbReference type="NCBI Taxonomy" id="13658"/>
    <lineage>
        <taxon>Eukaryota</taxon>
        <taxon>Metazoa</taxon>
        <taxon>Ecdysozoa</taxon>
        <taxon>Nematoda</taxon>
        <taxon>Enoplea</taxon>
        <taxon>Dorylaimia</taxon>
        <taxon>Mermithida</taxon>
        <taxon>Mermithoidea</taxon>
        <taxon>Mermithidae</taxon>
        <taxon>Romanomermis</taxon>
    </lineage>
</organism>
<dbReference type="AlphaFoldDB" id="A0A915KQ36"/>
<keyword evidence="1" id="KW-1133">Transmembrane helix</keyword>
<keyword evidence="2" id="KW-1185">Reference proteome</keyword>
<evidence type="ECO:0000313" key="2">
    <source>
        <dbReference type="Proteomes" id="UP000887565"/>
    </source>
</evidence>
<keyword evidence="1" id="KW-0472">Membrane</keyword>
<evidence type="ECO:0000256" key="1">
    <source>
        <dbReference type="SAM" id="Phobius"/>
    </source>
</evidence>